<accession>A0A177ABZ3</accession>
<protein>
    <submittedName>
        <fullName evidence="2">Uncharacterized protein</fullName>
    </submittedName>
</protein>
<dbReference type="eggNOG" id="ENOG502RJPA">
    <property type="taxonomic scope" value="Eukaryota"/>
</dbReference>
<gene>
    <name evidence="2" type="ORF">VC83_04505</name>
</gene>
<dbReference type="AlphaFoldDB" id="A0A177ABZ3"/>
<dbReference type="Proteomes" id="UP000077154">
    <property type="component" value="Unassembled WGS sequence"/>
</dbReference>
<feature type="region of interest" description="Disordered" evidence="1">
    <location>
        <begin position="91"/>
        <end position="190"/>
    </location>
</feature>
<evidence type="ECO:0000313" key="2">
    <source>
        <dbReference type="EMBL" id="OAF59310.1"/>
    </source>
</evidence>
<evidence type="ECO:0000256" key="1">
    <source>
        <dbReference type="SAM" id="MobiDB-lite"/>
    </source>
</evidence>
<feature type="compositionally biased region" description="Low complexity" evidence="1">
    <location>
        <begin position="111"/>
        <end position="131"/>
    </location>
</feature>
<dbReference type="RefSeq" id="XP_024324594.1">
    <property type="nucleotide sequence ID" value="XM_024468136.1"/>
</dbReference>
<feature type="compositionally biased region" description="Acidic residues" evidence="1">
    <location>
        <begin position="165"/>
        <end position="175"/>
    </location>
</feature>
<dbReference type="GeneID" id="36287576"/>
<sequence>MPSHHLIRRDSWPPTILRLGHEGAPDISDTDANPFAYFLEPVLPADVDDNDDYLDLSAGIESDDAKTPQVREVSPSSLQRLPILADEELEAEQAEQEMHDWLSVPRRGKQRGSNSSGKGSQGGRTAAARGRGLVRNSAIPGPATRSRSAGPRGRAWREPSPEIGVIEEEGEDVEMETGGAPGPSGLGKKMEVRGWGKMKKRVHWAMPVEK</sequence>
<dbReference type="EMBL" id="KV441394">
    <property type="protein sequence ID" value="OAF59310.1"/>
    <property type="molecule type" value="Genomic_DNA"/>
</dbReference>
<proteinExistence type="predicted"/>
<organism evidence="2">
    <name type="scientific">Pseudogymnoascus destructans</name>
    <dbReference type="NCBI Taxonomy" id="655981"/>
    <lineage>
        <taxon>Eukaryota</taxon>
        <taxon>Fungi</taxon>
        <taxon>Dikarya</taxon>
        <taxon>Ascomycota</taxon>
        <taxon>Pezizomycotina</taxon>
        <taxon>Leotiomycetes</taxon>
        <taxon>Thelebolales</taxon>
        <taxon>Thelebolaceae</taxon>
        <taxon>Pseudogymnoascus</taxon>
    </lineage>
</organism>
<reference evidence="2" key="1">
    <citation type="submission" date="2016-03" db="EMBL/GenBank/DDBJ databases">
        <title>Updated assembly of Pseudogymnoascus destructans, the fungus causing white-nose syndrome of bats.</title>
        <authorList>
            <person name="Palmer J.M."/>
            <person name="Drees K.P."/>
            <person name="Foster J.T."/>
            <person name="Lindner D.L."/>
        </authorList>
    </citation>
    <scope>NUCLEOTIDE SEQUENCE [LARGE SCALE GENOMIC DNA]</scope>
    <source>
        <strain evidence="2">20631-21</strain>
    </source>
</reference>
<dbReference type="OrthoDB" id="3439027at2759"/>
<dbReference type="VEuPathDB" id="FungiDB:GMDG_06020"/>
<name>A0A177ABZ3_9PEZI</name>